<dbReference type="Gene3D" id="1.10.10.1180">
    <property type="entry name" value="MAN1, winged-helix domain"/>
    <property type="match status" value="1"/>
</dbReference>
<dbReference type="OrthoDB" id="2503928at2759"/>
<dbReference type="InterPro" id="IPR025856">
    <property type="entry name" value="HeH/LEM_domain"/>
</dbReference>
<dbReference type="InterPro" id="IPR018996">
    <property type="entry name" value="Man1/Src1-like_C"/>
</dbReference>
<keyword evidence="3" id="KW-0812">Transmembrane</keyword>
<evidence type="ECO:0000256" key="1">
    <source>
        <dbReference type="ARBA" id="ARBA00004540"/>
    </source>
</evidence>
<dbReference type="InterPro" id="IPR011015">
    <property type="entry name" value="LEM/LEM-like_dom_sf"/>
</dbReference>
<dbReference type="PANTHER" id="PTHR47808">
    <property type="entry name" value="INNER NUCLEAR MEMBRANE PROTEIN HEH2-RELATED"/>
    <property type="match status" value="1"/>
</dbReference>
<name>A0A9P7AZH2_9HELO</name>
<dbReference type="Proteomes" id="UP000785200">
    <property type="component" value="Unassembled WGS sequence"/>
</dbReference>
<dbReference type="AlphaFoldDB" id="A0A9P7AZH2"/>
<evidence type="ECO:0000256" key="5">
    <source>
        <dbReference type="ARBA" id="ARBA00023136"/>
    </source>
</evidence>
<dbReference type="PANTHER" id="PTHR47808:SF2">
    <property type="entry name" value="LEM DOMAIN-CONTAINING PROTEIN 2"/>
    <property type="match status" value="1"/>
</dbReference>
<dbReference type="Pfam" id="PF12949">
    <property type="entry name" value="HeH"/>
    <property type="match status" value="1"/>
</dbReference>
<evidence type="ECO:0000313" key="10">
    <source>
        <dbReference type="EMBL" id="KAG0651015.1"/>
    </source>
</evidence>
<dbReference type="GO" id="GO:0003682">
    <property type="term" value="F:chromatin binding"/>
    <property type="evidence" value="ECO:0007669"/>
    <property type="project" value="InterPro"/>
</dbReference>
<dbReference type="InterPro" id="IPR041885">
    <property type="entry name" value="MAN1_winged_helix_dom"/>
</dbReference>
<evidence type="ECO:0000256" key="3">
    <source>
        <dbReference type="ARBA" id="ARBA00022692"/>
    </source>
</evidence>
<feature type="compositionally biased region" description="Polar residues" evidence="7">
    <location>
        <begin position="193"/>
        <end position="212"/>
    </location>
</feature>
<dbReference type="GO" id="GO:0071763">
    <property type="term" value="P:nuclear membrane organization"/>
    <property type="evidence" value="ECO:0007669"/>
    <property type="project" value="TreeGrafter"/>
</dbReference>
<evidence type="ECO:0000256" key="2">
    <source>
        <dbReference type="ARBA" id="ARBA00022553"/>
    </source>
</evidence>
<reference evidence="10" key="1">
    <citation type="submission" date="2019-07" db="EMBL/GenBank/DDBJ databases">
        <title>Hyphodiscus hymeniophilus genome sequencing and assembly.</title>
        <authorList>
            <person name="Kramer G."/>
            <person name="Nodwell J."/>
        </authorList>
    </citation>
    <scope>NUCLEOTIDE SEQUENCE</scope>
    <source>
        <strain evidence="10">ATCC 34498</strain>
    </source>
</reference>
<keyword evidence="11" id="KW-1185">Reference proteome</keyword>
<dbReference type="GO" id="GO:0034399">
    <property type="term" value="C:nuclear periphery"/>
    <property type="evidence" value="ECO:0007669"/>
    <property type="project" value="TreeGrafter"/>
</dbReference>
<feature type="region of interest" description="Disordered" evidence="7">
    <location>
        <begin position="58"/>
        <end position="246"/>
    </location>
</feature>
<accession>A0A9P7AZH2</accession>
<sequence>MDDGDYLQPGFEPSSLTIPRLRSILVAHAIPYPSGAKKSQLIEIFSDNVLPQAAKIRAQRARAKRSSLGIVDAESSTESSTQESTNNEDLMPPPPTPRTRSVRKPSAKLRAADESESDAPTRSPTKKTPRASSKHARASDTETGTDFDGVRKTVRKTRKSEAAPTPVRAPRIKQEVDDGAGLSRRESAFTFDNPFQSGSSPPSEGRSVSGTRKSLGPSSTKRKSSSTRRRTDGPKVEDGIHPPTSATFELPVSEINKDIDENGVEASEEFTPEAQLELTQEEAANGAIVRRTKRRQTGGIGKAGPIWVVLLTLLGGYATWYRQEKLAVGYCGVGRDATQIIPAGVQVPDWVKTLAEPQCELCPQHAYCTEHLETHCEADFVLKPHPLSLGGLVPLTPTCEPDGEKVRRVKAVADRAVEELRERRAKWECGDLVDETGAPQVAVEIDADELKKEVSKKRRKGMGESEFEELWSGAIGEIQGREEVVSAVDGTSLARVPYGCAIRRSFRLALARHRLEVASVISLLSLIFYVRHLIASRTATNAAIPGLVSLTLDKLNEQATLHAQDKEDYPESFISIGQLRDDVLRREHSFKKREAIWQKVRKVVEMNANVRSSQREGRNGEISRVWEWVGAVGNLETGERRRKSGRVSWGVYDERSSPVSGSDGGPEVVQMRWQEGRPIY</sequence>
<dbReference type="Gene3D" id="1.10.720.40">
    <property type="match status" value="1"/>
</dbReference>
<evidence type="ECO:0000259" key="8">
    <source>
        <dbReference type="Pfam" id="PF09402"/>
    </source>
</evidence>
<feature type="compositionally biased region" description="Low complexity" evidence="7">
    <location>
        <begin position="74"/>
        <end position="85"/>
    </location>
</feature>
<organism evidence="10 11">
    <name type="scientific">Hyphodiscus hymeniophilus</name>
    <dbReference type="NCBI Taxonomy" id="353542"/>
    <lineage>
        <taxon>Eukaryota</taxon>
        <taxon>Fungi</taxon>
        <taxon>Dikarya</taxon>
        <taxon>Ascomycota</taxon>
        <taxon>Pezizomycotina</taxon>
        <taxon>Leotiomycetes</taxon>
        <taxon>Helotiales</taxon>
        <taxon>Hyphodiscaceae</taxon>
        <taxon>Hyphodiscus</taxon>
    </lineage>
</organism>
<comment type="subcellular location">
    <subcellularLocation>
        <location evidence="1">Nucleus inner membrane</location>
    </subcellularLocation>
</comment>
<feature type="domain" description="HeH/LEM" evidence="9">
    <location>
        <begin position="13"/>
        <end position="46"/>
    </location>
</feature>
<feature type="compositionally biased region" description="Basic residues" evidence="7">
    <location>
        <begin position="124"/>
        <end position="136"/>
    </location>
</feature>
<proteinExistence type="predicted"/>
<dbReference type="GO" id="GO:0005637">
    <property type="term" value="C:nuclear inner membrane"/>
    <property type="evidence" value="ECO:0007669"/>
    <property type="project" value="UniProtKB-SubCell"/>
</dbReference>
<protein>
    <submittedName>
        <fullName evidence="10">Helix-extension-helix domain-containing 1</fullName>
    </submittedName>
</protein>
<dbReference type="GO" id="GO:0005783">
    <property type="term" value="C:endoplasmic reticulum"/>
    <property type="evidence" value="ECO:0007669"/>
    <property type="project" value="TreeGrafter"/>
</dbReference>
<keyword evidence="4" id="KW-1133">Transmembrane helix</keyword>
<evidence type="ECO:0000256" key="6">
    <source>
        <dbReference type="ARBA" id="ARBA00023242"/>
    </source>
</evidence>
<gene>
    <name evidence="10" type="ORF">D0Z07_2249</name>
</gene>
<evidence type="ECO:0000259" key="9">
    <source>
        <dbReference type="Pfam" id="PF12949"/>
    </source>
</evidence>
<evidence type="ECO:0000256" key="7">
    <source>
        <dbReference type="SAM" id="MobiDB-lite"/>
    </source>
</evidence>
<feature type="compositionally biased region" description="Basic and acidic residues" evidence="7">
    <location>
        <begin position="229"/>
        <end position="240"/>
    </location>
</feature>
<evidence type="ECO:0000256" key="4">
    <source>
        <dbReference type="ARBA" id="ARBA00022989"/>
    </source>
</evidence>
<keyword evidence="2" id="KW-0597">Phosphoprotein</keyword>
<comment type="caution">
    <text evidence="10">The sequence shown here is derived from an EMBL/GenBank/DDBJ whole genome shotgun (WGS) entry which is preliminary data.</text>
</comment>
<feature type="domain" description="Man1/Src1-like C-terminal" evidence="8">
    <location>
        <begin position="309"/>
        <end position="630"/>
    </location>
</feature>
<dbReference type="InterPro" id="IPR044780">
    <property type="entry name" value="Heh2/Src1"/>
</dbReference>
<evidence type="ECO:0000313" key="11">
    <source>
        <dbReference type="Proteomes" id="UP000785200"/>
    </source>
</evidence>
<dbReference type="Pfam" id="PF09402">
    <property type="entry name" value="MSC"/>
    <property type="match status" value="1"/>
</dbReference>
<keyword evidence="6" id="KW-0539">Nucleus</keyword>
<dbReference type="EMBL" id="VNKQ01000005">
    <property type="protein sequence ID" value="KAG0651015.1"/>
    <property type="molecule type" value="Genomic_DNA"/>
</dbReference>
<keyword evidence="5" id="KW-0472">Membrane</keyword>
<dbReference type="CDD" id="cd12935">
    <property type="entry name" value="LEM_like"/>
    <property type="match status" value="1"/>
</dbReference>